<evidence type="ECO:0000313" key="3">
    <source>
        <dbReference type="Proteomes" id="UP001626550"/>
    </source>
</evidence>
<feature type="region of interest" description="Disordered" evidence="1">
    <location>
        <begin position="1"/>
        <end position="23"/>
    </location>
</feature>
<proteinExistence type="predicted"/>
<gene>
    <name evidence="2" type="ORF">Ciccas_010207</name>
</gene>
<evidence type="ECO:0000256" key="1">
    <source>
        <dbReference type="SAM" id="MobiDB-lite"/>
    </source>
</evidence>
<sequence>MLTSDESESELRDEYSAPETDSTFTLEEIRKNIPDLHLIRSDCQTSAFRGALKPELVVKMKKLHLTIEVPKNCRQLGISVLQLTLTVTGTNARKLETMHAFDPTGERADLHFPVQADHHYRIWVS</sequence>
<dbReference type="AlphaFoldDB" id="A0ABD2PUS8"/>
<organism evidence="2 3">
    <name type="scientific">Cichlidogyrus casuarinus</name>
    <dbReference type="NCBI Taxonomy" id="1844966"/>
    <lineage>
        <taxon>Eukaryota</taxon>
        <taxon>Metazoa</taxon>
        <taxon>Spiralia</taxon>
        <taxon>Lophotrochozoa</taxon>
        <taxon>Platyhelminthes</taxon>
        <taxon>Monogenea</taxon>
        <taxon>Monopisthocotylea</taxon>
        <taxon>Dactylogyridea</taxon>
        <taxon>Ancyrocephalidae</taxon>
        <taxon>Cichlidogyrus</taxon>
    </lineage>
</organism>
<evidence type="ECO:0000313" key="2">
    <source>
        <dbReference type="EMBL" id="KAL3311213.1"/>
    </source>
</evidence>
<accession>A0ABD2PUS8</accession>
<dbReference type="Proteomes" id="UP001626550">
    <property type="component" value="Unassembled WGS sequence"/>
</dbReference>
<keyword evidence="3" id="KW-1185">Reference proteome</keyword>
<reference evidence="2 3" key="1">
    <citation type="submission" date="2024-11" db="EMBL/GenBank/DDBJ databases">
        <title>Adaptive evolution of stress response genes in parasites aligns with host niche diversity.</title>
        <authorList>
            <person name="Hahn C."/>
            <person name="Resl P."/>
        </authorList>
    </citation>
    <scope>NUCLEOTIDE SEQUENCE [LARGE SCALE GENOMIC DNA]</scope>
    <source>
        <strain evidence="2">EGGRZ-B1_66</strain>
        <tissue evidence="2">Body</tissue>
    </source>
</reference>
<protein>
    <submittedName>
        <fullName evidence="2">Uncharacterized protein</fullName>
    </submittedName>
</protein>
<dbReference type="EMBL" id="JBJKFK010002364">
    <property type="protein sequence ID" value="KAL3311213.1"/>
    <property type="molecule type" value="Genomic_DNA"/>
</dbReference>
<name>A0ABD2PUS8_9PLAT</name>
<comment type="caution">
    <text evidence="2">The sequence shown here is derived from an EMBL/GenBank/DDBJ whole genome shotgun (WGS) entry which is preliminary data.</text>
</comment>